<keyword evidence="4" id="KW-1185">Reference proteome</keyword>
<feature type="domain" description="Mon2/Sec7/BIG1-like dimerisation and cyclophilin-binding" evidence="2">
    <location>
        <begin position="2"/>
        <end position="165"/>
    </location>
</feature>
<accession>A0A1R2BNG8</accession>
<dbReference type="InterPro" id="IPR016024">
    <property type="entry name" value="ARM-type_fold"/>
</dbReference>
<feature type="domain" description="Mon2 C-terminal" evidence="1">
    <location>
        <begin position="778"/>
        <end position="837"/>
    </location>
</feature>
<dbReference type="Pfam" id="PF16206">
    <property type="entry name" value="Mon2_C"/>
    <property type="match status" value="2"/>
</dbReference>
<evidence type="ECO:0000313" key="3">
    <source>
        <dbReference type="EMBL" id="OMJ78327.1"/>
    </source>
</evidence>
<evidence type="ECO:0000259" key="2">
    <source>
        <dbReference type="Pfam" id="PF16213"/>
    </source>
</evidence>
<feature type="domain" description="Mon2 C-terminal" evidence="1">
    <location>
        <begin position="1200"/>
        <end position="1421"/>
    </location>
</feature>
<evidence type="ECO:0000259" key="1">
    <source>
        <dbReference type="Pfam" id="PF16206"/>
    </source>
</evidence>
<dbReference type="InterPro" id="IPR032817">
    <property type="entry name" value="Mon2_C"/>
</dbReference>
<evidence type="ECO:0000313" key="4">
    <source>
        <dbReference type="Proteomes" id="UP000187209"/>
    </source>
</evidence>
<dbReference type="Pfam" id="PF16213">
    <property type="entry name" value="DCB"/>
    <property type="match status" value="1"/>
</dbReference>
<dbReference type="EMBL" id="MPUH01000527">
    <property type="protein sequence ID" value="OMJ78327.1"/>
    <property type="molecule type" value="Genomic_DNA"/>
</dbReference>
<sequence length="1425" mass="162173">MSLHDSLESDLKIIAIESRRKSAQVRDLAEKAISDLKKSSVLPSESLLQVIESVRGLGILKVYFHTINILQKLLTHHLLCSNSMLIVLDFLSGVIFETNDESLQLKSLQTIMLILDPTVLLLTEDLISMVWRISLSLQGFKSPLVRNTASATLRQLVNITFEKLSQISFIQDTPESKVVLSCSRLLFKNVSDLVTGLHPLFSVRAEVLNESTGSVKENGRQLSRSSITNEKSKIKVEGVTLLISIISSPGFQNSKNPDWDQELEKILLTLKDSITENIEEGYTPQLIACSIQIISFTQKNFDIIPKLTSYIEQKQYPDWIKISSLEALNQVLKKPTKIESLVSEDFLQKILESMSKLSTEVIPIDESRLGKMKIKYLVDLVTKIIECFLDYCIRQNLLLGETILSDIIGVKIIGFIWRPLLVTISQLLQGNLSDQQIQMVLNAYQSLVNYTGSFSIIQGREAVISSLSSFSKPSVSNLSTKQICCNKCLLNIAHSLHGILDMKSWHRILNSLSYLDSHLQYTKYEGELIVLKNSIDELFTKTALWPNATITEFIGALGQLTLEFMEALSSSEKKVVFSRIFGLEKLITVTQANLNRISLIWDNVTAYIDCICNAKSQEIRQVGIGSLTKLLIKVFKYFIDYPPNINPDTPSKWKFWQKTLFASLHDLANQQEPEAYKGIYSIIQNCGSQLDTSGWTMLLSILYEIDLNSHSDIGFKCLHLIINEFLQNEDLLNCLAKLVDLIYKFVSAKNSSQSVSAVGMYWNLADYLGRIGKDEEEKWWLILEKLKELGLDSRPEIRHSALNSLHVALSTHGAILSQAIWKKIMDNVILSLLQRISSTYFKYATLIQEVPIIEAAAFVQAESYEAPRKMGKKNLQISIPTDLAHPLVSETPKFAGKIELPKEEKTIMKDSRDTLEKQWEETYHIFTQNLGKLFRTYLSNLEKADENVLNTVTVKKHWDLLILRLKEGLHTGTTNIITAVLKAVKELISCPKVNALFFVKWNSSWEIFTTLCNRLQVSNVNIPHKLVLIIIEDLNLIYSSDYTEPYQDKCLHSLYLLLNALLEATKLEATLPNCKLLREQKEVFDFLEKLSGYLMKNKVHLSSYLRFLLKFCQYDTQDSHSDALCRRALQGLEEISDLEPTCFATVISELLNAYQPLLTLRFNSEALLLMNVTCKGAEPLYYTAEESFLKLLPYIMKLNCWDKMLQVLEQIILPDEKTLNSLGKRDLEDMMRTSESLDIKIIGFVKEHLIPTSMNMQSNIQWRLISLLDNGCENYYSQHFSIDSTEKESFSSTCLTGLFELSKLRQPTQEEEEKKSVAEDPVHLKVAKRTAPVLIKRCKEVLIKFVNEEKMMGIMPLQKNKEVELVKILQMLAKLEIPEGVVEGKGKKGHLQELFLTLCELVIAKEPDVKEALREVFIEYHKGLI</sequence>
<reference evidence="3 4" key="1">
    <citation type="submission" date="2016-11" db="EMBL/GenBank/DDBJ databases">
        <title>The macronuclear genome of Stentor coeruleus: a giant cell with tiny introns.</title>
        <authorList>
            <person name="Slabodnick M."/>
            <person name="Ruby J.G."/>
            <person name="Reiff S.B."/>
            <person name="Swart E.C."/>
            <person name="Gosai S."/>
            <person name="Prabakaran S."/>
            <person name="Witkowska E."/>
            <person name="Larue G.E."/>
            <person name="Fisher S."/>
            <person name="Freeman R.M."/>
            <person name="Gunawardena J."/>
            <person name="Chu W."/>
            <person name="Stover N.A."/>
            <person name="Gregory B.D."/>
            <person name="Nowacki M."/>
            <person name="Derisi J."/>
            <person name="Roy S.W."/>
            <person name="Marshall W.F."/>
            <person name="Sood P."/>
        </authorList>
    </citation>
    <scope>NUCLEOTIDE SEQUENCE [LARGE SCALE GENOMIC DNA]</scope>
    <source>
        <strain evidence="3">WM001</strain>
    </source>
</reference>
<comment type="caution">
    <text evidence="3">The sequence shown here is derived from an EMBL/GenBank/DDBJ whole genome shotgun (WGS) entry which is preliminary data.</text>
</comment>
<name>A0A1R2BNG8_9CILI</name>
<proteinExistence type="predicted"/>
<dbReference type="PANTHER" id="PTHR10663">
    <property type="entry name" value="GUANYL-NUCLEOTIDE EXCHANGE FACTOR"/>
    <property type="match status" value="1"/>
</dbReference>
<dbReference type="InterPro" id="IPR032629">
    <property type="entry name" value="DCB_dom"/>
</dbReference>
<protein>
    <submittedName>
        <fullName evidence="3">Uncharacterized protein</fullName>
    </submittedName>
</protein>
<gene>
    <name evidence="3" type="ORF">SteCoe_21882</name>
</gene>
<dbReference type="OrthoDB" id="294853at2759"/>
<dbReference type="PANTHER" id="PTHR10663:SF388">
    <property type="entry name" value="GOLGI-SPECIFIC BREFELDIN A-RESISTANCE GUANINE NUCLEOTIDE EXCHANGE FACTOR 1"/>
    <property type="match status" value="1"/>
</dbReference>
<dbReference type="Proteomes" id="UP000187209">
    <property type="component" value="Unassembled WGS sequence"/>
</dbReference>
<dbReference type="SUPFAM" id="SSF48371">
    <property type="entry name" value="ARM repeat"/>
    <property type="match status" value="1"/>
</dbReference>
<organism evidence="3 4">
    <name type="scientific">Stentor coeruleus</name>
    <dbReference type="NCBI Taxonomy" id="5963"/>
    <lineage>
        <taxon>Eukaryota</taxon>
        <taxon>Sar</taxon>
        <taxon>Alveolata</taxon>
        <taxon>Ciliophora</taxon>
        <taxon>Postciliodesmatophora</taxon>
        <taxon>Heterotrichea</taxon>
        <taxon>Heterotrichida</taxon>
        <taxon>Stentoridae</taxon>
        <taxon>Stentor</taxon>
    </lineage>
</organism>